<evidence type="ECO:0000313" key="2">
    <source>
        <dbReference type="Proteomes" id="UP000828941"/>
    </source>
</evidence>
<name>A0ACB9PZE0_BAUVA</name>
<protein>
    <submittedName>
        <fullName evidence="1">Uncharacterized protein</fullName>
    </submittedName>
</protein>
<comment type="caution">
    <text evidence="1">The sequence shown here is derived from an EMBL/GenBank/DDBJ whole genome shotgun (WGS) entry which is preliminary data.</text>
</comment>
<evidence type="ECO:0000313" key="1">
    <source>
        <dbReference type="EMBL" id="KAI4353947.1"/>
    </source>
</evidence>
<reference evidence="1 2" key="1">
    <citation type="journal article" date="2022" name="DNA Res.">
        <title>Chromosomal-level genome assembly of the orchid tree Bauhinia variegata (Leguminosae; Cercidoideae) supports the allotetraploid origin hypothesis of Bauhinia.</title>
        <authorList>
            <person name="Zhong Y."/>
            <person name="Chen Y."/>
            <person name="Zheng D."/>
            <person name="Pang J."/>
            <person name="Liu Y."/>
            <person name="Luo S."/>
            <person name="Meng S."/>
            <person name="Qian L."/>
            <person name="Wei D."/>
            <person name="Dai S."/>
            <person name="Zhou R."/>
        </authorList>
    </citation>
    <scope>NUCLEOTIDE SEQUENCE [LARGE SCALE GENOMIC DNA]</scope>
    <source>
        <strain evidence="1">BV-YZ2020</strain>
    </source>
</reference>
<accession>A0ACB9PZE0</accession>
<organism evidence="1 2">
    <name type="scientific">Bauhinia variegata</name>
    <name type="common">Purple orchid tree</name>
    <name type="synonym">Phanera variegata</name>
    <dbReference type="NCBI Taxonomy" id="167791"/>
    <lineage>
        <taxon>Eukaryota</taxon>
        <taxon>Viridiplantae</taxon>
        <taxon>Streptophyta</taxon>
        <taxon>Embryophyta</taxon>
        <taxon>Tracheophyta</taxon>
        <taxon>Spermatophyta</taxon>
        <taxon>Magnoliopsida</taxon>
        <taxon>eudicotyledons</taxon>
        <taxon>Gunneridae</taxon>
        <taxon>Pentapetalae</taxon>
        <taxon>rosids</taxon>
        <taxon>fabids</taxon>
        <taxon>Fabales</taxon>
        <taxon>Fabaceae</taxon>
        <taxon>Cercidoideae</taxon>
        <taxon>Cercideae</taxon>
        <taxon>Bauhiniinae</taxon>
        <taxon>Bauhinia</taxon>
    </lineage>
</organism>
<dbReference type="Proteomes" id="UP000828941">
    <property type="component" value="Chromosome 2"/>
</dbReference>
<keyword evidence="2" id="KW-1185">Reference proteome</keyword>
<sequence length="72" mass="8256">MAVSQPKLTNVQQHEFIKDRFLGFGKDSSLLGWMHSFFKQFYGFVTKLDYQTLRLGFIMLVSLGFCGCLLVA</sequence>
<proteinExistence type="predicted"/>
<gene>
    <name evidence="1" type="ORF">L6164_002864</name>
</gene>
<dbReference type="EMBL" id="CM039427">
    <property type="protein sequence ID" value="KAI4353947.1"/>
    <property type="molecule type" value="Genomic_DNA"/>
</dbReference>